<organism evidence="1 2">
    <name type="scientific">Deinococcus antarcticus</name>
    <dbReference type="NCBI Taxonomy" id="1298767"/>
    <lineage>
        <taxon>Bacteria</taxon>
        <taxon>Thermotogati</taxon>
        <taxon>Deinococcota</taxon>
        <taxon>Deinococci</taxon>
        <taxon>Deinococcales</taxon>
        <taxon>Deinococcaceae</taxon>
        <taxon>Deinococcus</taxon>
    </lineage>
</organism>
<keyword evidence="2" id="KW-1185">Reference proteome</keyword>
<protein>
    <submittedName>
        <fullName evidence="1">Uncharacterized protein</fullName>
    </submittedName>
</protein>
<dbReference type="Proteomes" id="UP001595748">
    <property type="component" value="Unassembled WGS sequence"/>
</dbReference>
<comment type="caution">
    <text evidence="1">The sequence shown here is derived from an EMBL/GenBank/DDBJ whole genome shotgun (WGS) entry which is preliminary data.</text>
</comment>
<proteinExistence type="predicted"/>
<evidence type="ECO:0000313" key="2">
    <source>
        <dbReference type="Proteomes" id="UP001595748"/>
    </source>
</evidence>
<reference evidence="2" key="1">
    <citation type="journal article" date="2019" name="Int. J. Syst. Evol. Microbiol.">
        <title>The Global Catalogue of Microorganisms (GCM) 10K type strain sequencing project: providing services to taxonomists for standard genome sequencing and annotation.</title>
        <authorList>
            <consortium name="The Broad Institute Genomics Platform"/>
            <consortium name="The Broad Institute Genome Sequencing Center for Infectious Disease"/>
            <person name="Wu L."/>
            <person name="Ma J."/>
        </authorList>
    </citation>
    <scope>NUCLEOTIDE SEQUENCE [LARGE SCALE GENOMIC DNA]</scope>
    <source>
        <strain evidence="2">CCTCC AB 2013263</strain>
    </source>
</reference>
<name>A0ABV8A6H6_9DEIO</name>
<dbReference type="RefSeq" id="WP_380077544.1">
    <property type="nucleotide sequence ID" value="NZ_JBHRZF010000116.1"/>
</dbReference>
<evidence type="ECO:0000313" key="1">
    <source>
        <dbReference type="EMBL" id="MFC3861015.1"/>
    </source>
</evidence>
<accession>A0ABV8A6H6</accession>
<sequence>MTDLTQLTVRLRLPVWRRHYPSAAFWEPWHMALLSHGGIGHPPPPVTIMEDLYHPARPRSNPASQLLLQFERRTLLGHLPASMRLERSVPLSLLNECMDVEITDLHHFWGDLQSHVDKHFTAEELPHLNEAARAIRSEVRQRGLDPDRRPDFFPERVTDGLSYAALARAILFVASLGSSPLRLRLYCARSDYAPHAALSLNIDVSETFLQSHGEPGGREVILGLNLAVADRIEGRGGPIFVPVLSSAVDFATLFAPDQSQSTRLRTGGRSSSVILQ</sequence>
<dbReference type="EMBL" id="JBHRZF010000116">
    <property type="protein sequence ID" value="MFC3861015.1"/>
    <property type="molecule type" value="Genomic_DNA"/>
</dbReference>
<gene>
    <name evidence="1" type="ORF">ACFOPQ_09605</name>
</gene>